<dbReference type="PANTHER" id="PTHR45138">
    <property type="entry name" value="REGULATORY COMPONENTS OF SENSORY TRANSDUCTION SYSTEM"/>
    <property type="match status" value="1"/>
</dbReference>
<keyword evidence="2" id="KW-1133">Transmembrane helix</keyword>
<dbReference type="NCBIfam" id="TIGR00254">
    <property type="entry name" value="GGDEF"/>
    <property type="match status" value="1"/>
</dbReference>
<protein>
    <submittedName>
        <fullName evidence="4">Diguanylate cyclase (GGDEF)-like protein</fullName>
    </submittedName>
</protein>
<dbReference type="GO" id="GO:0052621">
    <property type="term" value="F:diguanylate cyclase activity"/>
    <property type="evidence" value="ECO:0007669"/>
    <property type="project" value="TreeGrafter"/>
</dbReference>
<feature type="transmembrane region" description="Helical" evidence="2">
    <location>
        <begin position="31"/>
        <end position="49"/>
    </location>
</feature>
<feature type="domain" description="GGDEF" evidence="3">
    <location>
        <begin position="423"/>
        <end position="552"/>
    </location>
</feature>
<feature type="compositionally biased region" description="Low complexity" evidence="1">
    <location>
        <begin position="558"/>
        <end position="568"/>
    </location>
</feature>
<dbReference type="AlphaFoldDB" id="A0A2S6IDY6"/>
<dbReference type="CDD" id="cd01949">
    <property type="entry name" value="GGDEF"/>
    <property type="match status" value="1"/>
</dbReference>
<sequence length="580" mass="61763">MSTRSTSSGDGRHTGTAGLVSLVERLRWTTALRLVVALLPVLAWVLLPLDRSAPWTSVAVPAVLYSLFLLAGNVLARTRESALALLGTGLILDGVYLGWMFRCLEGLDGPMGYVLVLHAMSITLLASFRTGVKLVLWHSLVLLVVLEADRVGLLGESVLRSSTTDYALQLVVMWGIVLSTALFAAANERELRRRRYDAEVLRRLALALESADSSTATALLLAHLAKGELLARRAAVVVLDTAEHVPAEEQRTGRAAAGTAVRGRGTAVVLGVDGSEHTQRFTTDLPARSLLVRAVVTHTTLLARAPHALHDAWLETLLPRAHNLVVVPFALEGQTAGALVMEHPGSRWGLRWLDAGRPPRVERRLLATAEQATAHVGQALGRIALVTRLRAAASTDGLTGLANRRAFDEALAAELAQAESPAGTFSVVLVDLDHFKVLNDTHGHLAGDDALRAVGRLLQRSLREGATAARYGGEEFVVLLPGTDREDAVAVAERLRRGIATTEDGPVPVTASLGVACFPADGTDALSLLATADAALYAAKQRGRNRVEDSAALHRADPVATAAPVEATAPRRRAASGRKR</sequence>
<keyword evidence="5" id="KW-1185">Reference proteome</keyword>
<name>A0A2S6IDY6_9ACTN</name>
<feature type="transmembrane region" description="Helical" evidence="2">
    <location>
        <begin position="135"/>
        <end position="154"/>
    </location>
</feature>
<keyword evidence="2" id="KW-0472">Membrane</keyword>
<dbReference type="PANTHER" id="PTHR45138:SF9">
    <property type="entry name" value="DIGUANYLATE CYCLASE DGCM-RELATED"/>
    <property type="match status" value="1"/>
</dbReference>
<accession>A0A2S6IDY6</accession>
<dbReference type="InterPro" id="IPR043128">
    <property type="entry name" value="Rev_trsase/Diguanyl_cyclase"/>
</dbReference>
<feature type="transmembrane region" description="Helical" evidence="2">
    <location>
        <begin position="82"/>
        <end position="99"/>
    </location>
</feature>
<dbReference type="EMBL" id="PTJD01000014">
    <property type="protein sequence ID" value="PPK92406.1"/>
    <property type="molecule type" value="Genomic_DNA"/>
</dbReference>
<evidence type="ECO:0000256" key="2">
    <source>
        <dbReference type="SAM" id="Phobius"/>
    </source>
</evidence>
<dbReference type="GO" id="GO:0043709">
    <property type="term" value="P:cell adhesion involved in single-species biofilm formation"/>
    <property type="evidence" value="ECO:0007669"/>
    <property type="project" value="TreeGrafter"/>
</dbReference>
<dbReference type="InterPro" id="IPR000160">
    <property type="entry name" value="GGDEF_dom"/>
</dbReference>
<dbReference type="InterPro" id="IPR050469">
    <property type="entry name" value="Diguanylate_Cyclase"/>
</dbReference>
<comment type="caution">
    <text evidence="4">The sequence shown here is derived from an EMBL/GenBank/DDBJ whole genome shotgun (WGS) entry which is preliminary data.</text>
</comment>
<evidence type="ECO:0000256" key="1">
    <source>
        <dbReference type="SAM" id="MobiDB-lite"/>
    </source>
</evidence>
<dbReference type="Pfam" id="PF00990">
    <property type="entry name" value="GGDEF"/>
    <property type="match status" value="1"/>
</dbReference>
<dbReference type="Proteomes" id="UP000239485">
    <property type="component" value="Unassembled WGS sequence"/>
</dbReference>
<dbReference type="SMART" id="SM00267">
    <property type="entry name" value="GGDEF"/>
    <property type="match status" value="1"/>
</dbReference>
<evidence type="ECO:0000313" key="5">
    <source>
        <dbReference type="Proteomes" id="UP000239485"/>
    </source>
</evidence>
<dbReference type="InterPro" id="IPR029787">
    <property type="entry name" value="Nucleotide_cyclase"/>
</dbReference>
<dbReference type="GO" id="GO:1902201">
    <property type="term" value="P:negative regulation of bacterial-type flagellum-dependent cell motility"/>
    <property type="evidence" value="ECO:0007669"/>
    <property type="project" value="TreeGrafter"/>
</dbReference>
<organism evidence="4 5">
    <name type="scientific">Kineococcus xinjiangensis</name>
    <dbReference type="NCBI Taxonomy" id="512762"/>
    <lineage>
        <taxon>Bacteria</taxon>
        <taxon>Bacillati</taxon>
        <taxon>Actinomycetota</taxon>
        <taxon>Actinomycetes</taxon>
        <taxon>Kineosporiales</taxon>
        <taxon>Kineosporiaceae</taxon>
        <taxon>Kineococcus</taxon>
    </lineage>
</organism>
<dbReference type="RefSeq" id="WP_104434623.1">
    <property type="nucleotide sequence ID" value="NZ_PTJD01000014.1"/>
</dbReference>
<feature type="compositionally biased region" description="Basic and acidic residues" evidence="1">
    <location>
        <begin position="548"/>
        <end position="557"/>
    </location>
</feature>
<evidence type="ECO:0000313" key="4">
    <source>
        <dbReference type="EMBL" id="PPK92406.1"/>
    </source>
</evidence>
<reference evidence="4 5" key="1">
    <citation type="submission" date="2018-02" db="EMBL/GenBank/DDBJ databases">
        <title>Genomic Encyclopedia of Archaeal and Bacterial Type Strains, Phase II (KMG-II): from individual species to whole genera.</title>
        <authorList>
            <person name="Goeker M."/>
        </authorList>
    </citation>
    <scope>NUCLEOTIDE SEQUENCE [LARGE SCALE GENOMIC DNA]</scope>
    <source>
        <strain evidence="4 5">DSM 22857</strain>
    </source>
</reference>
<feature type="transmembrane region" description="Helical" evidence="2">
    <location>
        <begin position="55"/>
        <end position="75"/>
    </location>
</feature>
<dbReference type="GO" id="GO:0005886">
    <property type="term" value="C:plasma membrane"/>
    <property type="evidence" value="ECO:0007669"/>
    <property type="project" value="TreeGrafter"/>
</dbReference>
<feature type="region of interest" description="Disordered" evidence="1">
    <location>
        <begin position="548"/>
        <end position="580"/>
    </location>
</feature>
<feature type="transmembrane region" description="Helical" evidence="2">
    <location>
        <begin position="111"/>
        <end position="128"/>
    </location>
</feature>
<evidence type="ECO:0000259" key="3">
    <source>
        <dbReference type="PROSITE" id="PS50887"/>
    </source>
</evidence>
<gene>
    <name evidence="4" type="ORF">CLV92_1147</name>
</gene>
<dbReference type="SUPFAM" id="SSF55073">
    <property type="entry name" value="Nucleotide cyclase"/>
    <property type="match status" value="1"/>
</dbReference>
<dbReference type="FunFam" id="3.30.70.270:FF:000001">
    <property type="entry name" value="Diguanylate cyclase domain protein"/>
    <property type="match status" value="1"/>
</dbReference>
<proteinExistence type="predicted"/>
<dbReference type="PROSITE" id="PS50887">
    <property type="entry name" value="GGDEF"/>
    <property type="match status" value="1"/>
</dbReference>
<feature type="compositionally biased region" description="Basic residues" evidence="1">
    <location>
        <begin position="570"/>
        <end position="580"/>
    </location>
</feature>
<feature type="transmembrane region" description="Helical" evidence="2">
    <location>
        <begin position="166"/>
        <end position="186"/>
    </location>
</feature>
<keyword evidence="2" id="KW-0812">Transmembrane</keyword>
<dbReference type="OrthoDB" id="23692at2"/>
<dbReference type="Gene3D" id="3.30.70.270">
    <property type="match status" value="1"/>
</dbReference>